<reference evidence="2" key="1">
    <citation type="journal article" date="2019" name="Int. J. Syst. Evol. Microbiol.">
        <title>The Global Catalogue of Microorganisms (GCM) 10K type strain sequencing project: providing services to taxonomists for standard genome sequencing and annotation.</title>
        <authorList>
            <consortium name="The Broad Institute Genomics Platform"/>
            <consortium name="The Broad Institute Genome Sequencing Center for Infectious Disease"/>
            <person name="Wu L."/>
            <person name="Ma J."/>
        </authorList>
    </citation>
    <scope>NUCLEOTIDE SEQUENCE [LARGE SCALE GENOMIC DNA]</scope>
    <source>
        <strain evidence="2">JCM 16702</strain>
    </source>
</reference>
<protein>
    <recommendedName>
        <fullName evidence="3">PASTA domain-containing protein</fullName>
    </recommendedName>
</protein>
<keyword evidence="2" id="KW-1185">Reference proteome</keyword>
<dbReference type="Proteomes" id="UP001500683">
    <property type="component" value="Unassembled WGS sequence"/>
</dbReference>
<evidence type="ECO:0008006" key="3">
    <source>
        <dbReference type="Google" id="ProtNLM"/>
    </source>
</evidence>
<sequence length="305" mass="33018">MTNDLDVLLHQAAPLSDDEAVRPVRPETREALFAQITADTGTEAPAPRRRWRWTLGVPLVAAGACAAAAALILSPTPSAPDPRAVPSTSARPGTFDPKPVAALSFVRRERYIEVRIKDPVADPQRYRREFAAHGMKINLTMVPASPSVAGQVVMQDGGETIKLIEEKGCYSGGGGDVCVRGLRVPIGFKGEATIAIGRPARPGEPYNSTNSAFTPGEALHCLDIRGLTVDEAVERIKKRKVTATVFNYDTGGPQGYVNVGRDKIPGDWYVTDANPHAPGEVMLFVQKDRPTGKRENELLFRNCPR</sequence>
<comment type="caution">
    <text evidence="1">The sequence shown here is derived from an EMBL/GenBank/DDBJ whole genome shotgun (WGS) entry which is preliminary data.</text>
</comment>
<gene>
    <name evidence="1" type="ORF">GCM10022214_09530</name>
</gene>
<organism evidence="1 2">
    <name type="scientific">Actinomadura miaoliensis</name>
    <dbReference type="NCBI Taxonomy" id="430685"/>
    <lineage>
        <taxon>Bacteria</taxon>
        <taxon>Bacillati</taxon>
        <taxon>Actinomycetota</taxon>
        <taxon>Actinomycetes</taxon>
        <taxon>Streptosporangiales</taxon>
        <taxon>Thermomonosporaceae</taxon>
        <taxon>Actinomadura</taxon>
    </lineage>
</organism>
<accession>A0ABP7V431</accession>
<name>A0ABP7V431_9ACTN</name>
<dbReference type="EMBL" id="BAAAZG010000002">
    <property type="protein sequence ID" value="GAA4059184.1"/>
    <property type="molecule type" value="Genomic_DNA"/>
</dbReference>
<evidence type="ECO:0000313" key="2">
    <source>
        <dbReference type="Proteomes" id="UP001500683"/>
    </source>
</evidence>
<dbReference type="RefSeq" id="WP_344941209.1">
    <property type="nucleotide sequence ID" value="NZ_BAAAZG010000002.1"/>
</dbReference>
<proteinExistence type="predicted"/>
<evidence type="ECO:0000313" key="1">
    <source>
        <dbReference type="EMBL" id="GAA4059184.1"/>
    </source>
</evidence>